<comment type="caution">
    <text evidence="1">The sequence shown here is derived from an EMBL/GenBank/DDBJ whole genome shotgun (WGS) entry which is preliminary data.</text>
</comment>
<sequence>MVHGTLYAQPPKPRATSRHVSTWSMKSSIRIYILLSPIGRTILHPRLQFTFLSLYRSLPFSCGSAIRLGTICPVAAGQSHCGIRCGTGHYVGLVLIRDQHDVFCLRPCGHLYSHTYLLSLFR</sequence>
<evidence type="ECO:0000313" key="2">
    <source>
        <dbReference type="Proteomes" id="UP000824782"/>
    </source>
</evidence>
<keyword evidence="2" id="KW-1185">Reference proteome</keyword>
<proteinExistence type="predicted"/>
<reference evidence="1" key="1">
    <citation type="thesis" date="2020" institute="ProQuest LLC" country="789 East Eisenhower Parkway, Ann Arbor, MI, USA">
        <title>Comparative Genomics and Chromosome Evolution.</title>
        <authorList>
            <person name="Mudd A.B."/>
        </authorList>
    </citation>
    <scope>NUCLEOTIDE SEQUENCE</scope>
    <source>
        <strain evidence="1">237g6f4</strain>
        <tissue evidence="1">Blood</tissue>
    </source>
</reference>
<gene>
    <name evidence="1" type="ORF">GDO81_011934</name>
</gene>
<dbReference type="Proteomes" id="UP000824782">
    <property type="component" value="Unassembled WGS sequence"/>
</dbReference>
<dbReference type="EMBL" id="WNYA01000005">
    <property type="protein sequence ID" value="KAG8572144.1"/>
    <property type="molecule type" value="Genomic_DNA"/>
</dbReference>
<dbReference type="AlphaFoldDB" id="A0AAV7BI99"/>
<evidence type="ECO:0000313" key="1">
    <source>
        <dbReference type="EMBL" id="KAG8572144.1"/>
    </source>
</evidence>
<organism evidence="1 2">
    <name type="scientific">Engystomops pustulosus</name>
    <name type="common">Tungara frog</name>
    <name type="synonym">Physalaemus pustulosus</name>
    <dbReference type="NCBI Taxonomy" id="76066"/>
    <lineage>
        <taxon>Eukaryota</taxon>
        <taxon>Metazoa</taxon>
        <taxon>Chordata</taxon>
        <taxon>Craniata</taxon>
        <taxon>Vertebrata</taxon>
        <taxon>Euteleostomi</taxon>
        <taxon>Amphibia</taxon>
        <taxon>Batrachia</taxon>
        <taxon>Anura</taxon>
        <taxon>Neobatrachia</taxon>
        <taxon>Hyloidea</taxon>
        <taxon>Leptodactylidae</taxon>
        <taxon>Leiuperinae</taxon>
        <taxon>Engystomops</taxon>
    </lineage>
</organism>
<name>A0AAV7BI99_ENGPU</name>
<accession>A0AAV7BI99</accession>
<protein>
    <submittedName>
        <fullName evidence="1">Uncharacterized protein</fullName>
    </submittedName>
</protein>